<protein>
    <submittedName>
        <fullName evidence="4">Mannosyl oligosaccharide glucosidase</fullName>
    </submittedName>
</protein>
<dbReference type="STRING" id="56110.Oscil6304_5526"/>
<proteinExistence type="predicted"/>
<dbReference type="PANTHER" id="PTHR10412:SF10">
    <property type="entry name" value="GLYCOSYL HYDROLASE FAMILY 63 C-TERMINAL DOMAIN-CONTAINING PROTEIN"/>
    <property type="match status" value="1"/>
</dbReference>
<dbReference type="GO" id="GO:0009311">
    <property type="term" value="P:oligosaccharide metabolic process"/>
    <property type="evidence" value="ECO:0007669"/>
    <property type="project" value="InterPro"/>
</dbReference>
<dbReference type="Gene3D" id="1.50.10.10">
    <property type="match status" value="1"/>
</dbReference>
<dbReference type="InterPro" id="IPR004888">
    <property type="entry name" value="Glycoside_hydrolase_63"/>
</dbReference>
<organism evidence="4 5">
    <name type="scientific">Oscillatoria acuminata PCC 6304</name>
    <dbReference type="NCBI Taxonomy" id="56110"/>
    <lineage>
        <taxon>Bacteria</taxon>
        <taxon>Bacillati</taxon>
        <taxon>Cyanobacteriota</taxon>
        <taxon>Cyanophyceae</taxon>
        <taxon>Oscillatoriophycideae</taxon>
        <taxon>Oscillatoriales</taxon>
        <taxon>Oscillatoriaceae</taxon>
        <taxon>Oscillatoria</taxon>
    </lineage>
</organism>
<reference evidence="4 5" key="1">
    <citation type="submission" date="2012-06" db="EMBL/GenBank/DDBJ databases">
        <title>Finished chromosome of genome of Oscillatoria acuminata PCC 6304.</title>
        <authorList>
            <consortium name="US DOE Joint Genome Institute"/>
            <person name="Gugger M."/>
            <person name="Coursin T."/>
            <person name="Rippka R."/>
            <person name="Tandeau De Marsac N."/>
            <person name="Huntemann M."/>
            <person name="Wei C.-L."/>
            <person name="Han J."/>
            <person name="Detter J.C."/>
            <person name="Han C."/>
            <person name="Tapia R."/>
            <person name="Davenport K."/>
            <person name="Daligault H."/>
            <person name="Erkkila T."/>
            <person name="Gu W."/>
            <person name="Munk A.C.C."/>
            <person name="Teshima H."/>
            <person name="Xu Y."/>
            <person name="Chain P."/>
            <person name="Chen A."/>
            <person name="Krypides N."/>
            <person name="Mavromatis K."/>
            <person name="Markowitz V."/>
            <person name="Szeto E."/>
            <person name="Ivanova N."/>
            <person name="Mikhailova N."/>
            <person name="Ovchinnikova G."/>
            <person name="Pagani I."/>
            <person name="Pati A."/>
            <person name="Goodwin L."/>
            <person name="Peters L."/>
            <person name="Pitluck S."/>
            <person name="Woyke T."/>
            <person name="Kerfeld C."/>
        </authorList>
    </citation>
    <scope>NUCLEOTIDE SEQUENCE [LARGE SCALE GENOMIC DNA]</scope>
    <source>
        <strain evidence="4 5">PCC 6304</strain>
    </source>
</reference>
<dbReference type="HOGENOM" id="CLU_005386_0_1_3"/>
<dbReference type="AlphaFoldDB" id="K9TSL8"/>
<dbReference type="EMBL" id="CP003607">
    <property type="protein sequence ID" value="AFY85009.1"/>
    <property type="molecule type" value="Genomic_DNA"/>
</dbReference>
<evidence type="ECO:0000313" key="4">
    <source>
        <dbReference type="EMBL" id="AFY85009.1"/>
    </source>
</evidence>
<dbReference type="InParanoid" id="K9TSL8"/>
<feature type="region of interest" description="Disordered" evidence="1">
    <location>
        <begin position="893"/>
        <end position="926"/>
    </location>
</feature>
<dbReference type="PANTHER" id="PTHR10412">
    <property type="entry name" value="MANNOSYL-OLIGOSACCHARIDE GLUCOSIDASE"/>
    <property type="match status" value="1"/>
</dbReference>
<dbReference type="InterPro" id="IPR031335">
    <property type="entry name" value="Glyco_hydro_63_C"/>
</dbReference>
<accession>K9TSL8</accession>
<keyword evidence="5" id="KW-1185">Reference proteome</keyword>
<feature type="domain" description="Glycosyl hydrolase family 63 C-terminal" evidence="2">
    <location>
        <begin position="768"/>
        <end position="857"/>
    </location>
</feature>
<dbReference type="InterPro" id="IPR054491">
    <property type="entry name" value="MGH1-like_GH"/>
</dbReference>
<dbReference type="Pfam" id="PF03200">
    <property type="entry name" value="Glyco_hydro_63"/>
    <property type="match status" value="1"/>
</dbReference>
<dbReference type="PATRIC" id="fig|56110.3.peg.6791"/>
<dbReference type="SUPFAM" id="SSF48208">
    <property type="entry name" value="Six-hairpin glycosidases"/>
    <property type="match status" value="1"/>
</dbReference>
<dbReference type="RefSeq" id="WP_015151618.1">
    <property type="nucleotide sequence ID" value="NC_019693.1"/>
</dbReference>
<evidence type="ECO:0000259" key="3">
    <source>
        <dbReference type="Pfam" id="PF22422"/>
    </source>
</evidence>
<dbReference type="eggNOG" id="COG1452">
    <property type="taxonomic scope" value="Bacteria"/>
</dbReference>
<sequence length="981" mass="113305">MTSIQDTAEGKRLAEERENKKSNWKKWGPYVSDRQWGTVREHYSETVEAWDDFTHDQARSRAYRWGEDGIAGISDHHQNICFAIGLWNEKDSIIKERLFGLTGNEGNHGEDVKEYYFYTDNTPTHSYMSCLYKYPQAAFPYKELVDKNRDLKSNSKGAPEYELMNTGVFNENRYFDVAINYAKKSEEDILIQIAVSNRGAEPATLHLLPTLFFRNTWSWGYPNQNKADKSLKTVKSDPNLSVIEVVCNSENLGKRWLYCEGPKELLYTENETNKKILKWGENDSPYVKDGINDYIVSKGKAQTVNPNQVGTKASAHYELILAPGETKTVRLRFSPENLDSPFSDEFDTTFTQRKNDADEFYQAVCPYDIPDDVRSVQRQAFAGMLWSKQFYHYIVSDWLNGDPNPPKPPESRKSRRNKDWTHLFNEDIISMPDKWEYPWFAAWDLAFHTLPFALIDIEFAKKQLYLFTREWYMHPNGQMAAYEWNFGDVNPPVHAWAAWRVYKLEEKLYGQGDTNFLEDVFQKLSLYFTWWVNRKDANGNNVFEGGFLGLDNIGVIDRSNLDIKDAKIEQSDGTSWMAMFCLNMLKISSELAKQDKDLAKTYEKLRQKYQELVKEDADQELIATYQTLVKKTGRSNYEDMASKYFQHFLLIADAMNKVGGNDIDIWNDEDKFYYDILKAPGSNVSGANSNGALSMKVRSLVGLIPLFAVETIDKDIVKDYLNLDFQARMNWFVKNRPQLLNHQNIELRSSENQDETDPEKGLYLSLVNKERLQHILSKMLDSTEFLSDYGIRGLSKYHKDHPYVLWVQGKEQRLEYEPAESKIPMFGGNSNWRGPIWMPVNFLLIESLQKFHAYWGDDIKVKCPTATGEIKEMNLEEVSIELSKRITSIFLKKSGSNPSEDTTSESSSESSSSKPSSTEPWRPVYGGSEKFQKDPYWRDLILFYEYFHGDNGAGIGASHQTGWTGVVANLIQDLAEKSAFK</sequence>
<name>K9TSL8_9CYAN</name>
<evidence type="ECO:0000256" key="1">
    <source>
        <dbReference type="SAM" id="MobiDB-lite"/>
    </source>
</evidence>
<dbReference type="KEGG" id="oac:Oscil6304_5526"/>
<evidence type="ECO:0000259" key="2">
    <source>
        <dbReference type="Pfam" id="PF03200"/>
    </source>
</evidence>
<feature type="domain" description="Mannosylglycerate hydrolase MGH1-like glycoside hydrolase" evidence="3">
    <location>
        <begin position="437"/>
        <end position="542"/>
    </location>
</feature>
<dbReference type="InterPro" id="IPR008928">
    <property type="entry name" value="6-hairpin_glycosidase_sf"/>
</dbReference>
<dbReference type="GO" id="GO:0004573">
    <property type="term" value="F:Glc3Man9GlcNAc2 oligosaccharide glucosidase activity"/>
    <property type="evidence" value="ECO:0007669"/>
    <property type="project" value="InterPro"/>
</dbReference>
<feature type="compositionally biased region" description="Low complexity" evidence="1">
    <location>
        <begin position="896"/>
        <end position="920"/>
    </location>
</feature>
<gene>
    <name evidence="4" type="ORF">Oscil6304_5526</name>
</gene>
<evidence type="ECO:0000313" key="5">
    <source>
        <dbReference type="Proteomes" id="UP000010367"/>
    </source>
</evidence>
<dbReference type="Pfam" id="PF22422">
    <property type="entry name" value="MGH1-like_GH"/>
    <property type="match status" value="1"/>
</dbReference>
<dbReference type="Proteomes" id="UP000010367">
    <property type="component" value="Chromosome"/>
</dbReference>
<dbReference type="InterPro" id="IPR012341">
    <property type="entry name" value="6hp_glycosidase-like_sf"/>
</dbReference>